<name>E6SCV6_INTC7</name>
<keyword evidence="7" id="KW-1185">Reference proteome</keyword>
<dbReference type="eggNOG" id="COG0583">
    <property type="taxonomic scope" value="Bacteria"/>
</dbReference>
<reference evidence="6 7" key="1">
    <citation type="journal article" date="2010" name="Stand. Genomic Sci.">
        <title>Complete genome sequence of Intrasporangium calvum type strain (7 KIP).</title>
        <authorList>
            <person name="Del Rio T.G."/>
            <person name="Chertkov O."/>
            <person name="Yasawong M."/>
            <person name="Lucas S."/>
            <person name="Deshpande S."/>
            <person name="Cheng J.F."/>
            <person name="Detter C."/>
            <person name="Tapia R."/>
            <person name="Han C."/>
            <person name="Goodwin L."/>
            <person name="Pitluck S."/>
            <person name="Liolios K."/>
            <person name="Ivanova N."/>
            <person name="Mavromatis K."/>
            <person name="Pati A."/>
            <person name="Chen A."/>
            <person name="Palaniappan K."/>
            <person name="Land M."/>
            <person name="Hauser L."/>
            <person name="Chang Y.J."/>
            <person name="Jeffries C.D."/>
            <person name="Rohde M."/>
            <person name="Pukall R."/>
            <person name="Sikorski J."/>
            <person name="Goker M."/>
            <person name="Woyke T."/>
            <person name="Bristow J."/>
            <person name="Eisen J.A."/>
            <person name="Markowitz V."/>
            <person name="Hugenholtz P."/>
            <person name="Kyrpides N.C."/>
            <person name="Klenk H.P."/>
            <person name="Lapidus A."/>
        </authorList>
    </citation>
    <scope>NUCLEOTIDE SEQUENCE [LARGE SCALE GENOMIC DNA]</scope>
    <source>
        <strain evidence="7">ATCC 23552 / DSM 43043 / JCM 3097 / NBRC 12989 / 7 KIP</strain>
    </source>
</reference>
<dbReference type="KEGG" id="ica:Intca_0987"/>
<evidence type="ECO:0000313" key="6">
    <source>
        <dbReference type="EMBL" id="ADU47511.1"/>
    </source>
</evidence>
<accession>E6SCV6</accession>
<dbReference type="InterPro" id="IPR000847">
    <property type="entry name" value="LysR_HTH_N"/>
</dbReference>
<dbReference type="GO" id="GO:0003700">
    <property type="term" value="F:DNA-binding transcription factor activity"/>
    <property type="evidence" value="ECO:0007669"/>
    <property type="project" value="InterPro"/>
</dbReference>
<sequence>MLDTHRIRVFRSVMASGSIQAAADNLGYTPSAISQQISALQKETGLTLFEREGRGLSPTAAARSLVAHTNDLMGELSKLDSVVTDLREGRSGRLTIGYFTSAGAEWMPTLARRLSAEMPDLTLELVLNEIPRRGGAPFDLNILVEVAGAQDPHGSRRIPLAVDPYVALLPGDHPLADSSAVTLADLEGDTWISNDLPQAICSKILAASCEAAGFRPRFAVQAQDHYTAIAFVRAGVGITVIPGLAAHLPTSDPQVRVVPIAPPQPIRHIAAVVRDPAGNKAANRAVELLLELIG</sequence>
<organism evidence="6 7">
    <name type="scientific">Intrasporangium calvum (strain ATCC 23552 / DSM 43043 / JCM 3097 / NBRC 12989 / NCIMB 10167 / NRRL B-3866 / 7 KIP)</name>
    <dbReference type="NCBI Taxonomy" id="710696"/>
    <lineage>
        <taxon>Bacteria</taxon>
        <taxon>Bacillati</taxon>
        <taxon>Actinomycetota</taxon>
        <taxon>Actinomycetes</taxon>
        <taxon>Micrococcales</taxon>
        <taxon>Intrasporangiaceae</taxon>
        <taxon>Intrasporangium</taxon>
    </lineage>
</organism>
<evidence type="ECO:0000256" key="2">
    <source>
        <dbReference type="ARBA" id="ARBA00023015"/>
    </source>
</evidence>
<proteinExistence type="inferred from homology"/>
<dbReference type="HOGENOM" id="CLU_039613_6_0_11"/>
<keyword evidence="4" id="KW-0804">Transcription</keyword>
<dbReference type="PANTHER" id="PTHR30346">
    <property type="entry name" value="TRANSCRIPTIONAL DUAL REGULATOR HCAR-RELATED"/>
    <property type="match status" value="1"/>
</dbReference>
<dbReference type="InterPro" id="IPR036388">
    <property type="entry name" value="WH-like_DNA-bd_sf"/>
</dbReference>
<evidence type="ECO:0000256" key="4">
    <source>
        <dbReference type="ARBA" id="ARBA00023163"/>
    </source>
</evidence>
<dbReference type="STRING" id="710696.Intca_0987"/>
<feature type="domain" description="HTH lysR-type" evidence="5">
    <location>
        <begin position="2"/>
        <end position="59"/>
    </location>
</feature>
<dbReference type="GO" id="GO:0003677">
    <property type="term" value="F:DNA binding"/>
    <property type="evidence" value="ECO:0007669"/>
    <property type="project" value="UniProtKB-KW"/>
</dbReference>
<keyword evidence="2" id="KW-0805">Transcription regulation</keyword>
<dbReference type="Proteomes" id="UP000008914">
    <property type="component" value="Chromosome"/>
</dbReference>
<dbReference type="OrthoDB" id="4131546at2"/>
<dbReference type="GO" id="GO:0032993">
    <property type="term" value="C:protein-DNA complex"/>
    <property type="evidence" value="ECO:0007669"/>
    <property type="project" value="TreeGrafter"/>
</dbReference>
<evidence type="ECO:0000313" key="7">
    <source>
        <dbReference type="Proteomes" id="UP000008914"/>
    </source>
</evidence>
<dbReference type="RefSeq" id="WP_013491829.1">
    <property type="nucleotide sequence ID" value="NC_014830.1"/>
</dbReference>
<dbReference type="InterPro" id="IPR036390">
    <property type="entry name" value="WH_DNA-bd_sf"/>
</dbReference>
<evidence type="ECO:0000256" key="1">
    <source>
        <dbReference type="ARBA" id="ARBA00009437"/>
    </source>
</evidence>
<dbReference type="PANTHER" id="PTHR30346:SF29">
    <property type="entry name" value="LYSR SUBSTRATE-BINDING"/>
    <property type="match status" value="1"/>
</dbReference>
<evidence type="ECO:0000256" key="3">
    <source>
        <dbReference type="ARBA" id="ARBA00023125"/>
    </source>
</evidence>
<dbReference type="SUPFAM" id="SSF46785">
    <property type="entry name" value="Winged helix' DNA-binding domain"/>
    <property type="match status" value="1"/>
</dbReference>
<comment type="similarity">
    <text evidence="1">Belongs to the LysR transcriptional regulatory family.</text>
</comment>
<dbReference type="InterPro" id="IPR005119">
    <property type="entry name" value="LysR_subst-bd"/>
</dbReference>
<gene>
    <name evidence="6" type="ordered locus">Intca_0987</name>
</gene>
<dbReference type="EMBL" id="CP002343">
    <property type="protein sequence ID" value="ADU47511.1"/>
    <property type="molecule type" value="Genomic_DNA"/>
</dbReference>
<dbReference type="Gene3D" id="3.40.190.10">
    <property type="entry name" value="Periplasmic binding protein-like II"/>
    <property type="match status" value="2"/>
</dbReference>
<dbReference type="PROSITE" id="PS50931">
    <property type="entry name" value="HTH_LYSR"/>
    <property type="match status" value="1"/>
</dbReference>
<protein>
    <submittedName>
        <fullName evidence="6">Transcriptional regulator, LysR family</fullName>
    </submittedName>
</protein>
<dbReference type="Gene3D" id="1.10.10.10">
    <property type="entry name" value="Winged helix-like DNA-binding domain superfamily/Winged helix DNA-binding domain"/>
    <property type="match status" value="1"/>
</dbReference>
<dbReference type="AlphaFoldDB" id="E6SCV6"/>
<keyword evidence="3" id="KW-0238">DNA-binding</keyword>
<dbReference type="SUPFAM" id="SSF53850">
    <property type="entry name" value="Periplasmic binding protein-like II"/>
    <property type="match status" value="1"/>
</dbReference>
<dbReference type="Pfam" id="PF00126">
    <property type="entry name" value="HTH_1"/>
    <property type="match status" value="1"/>
</dbReference>
<dbReference type="Pfam" id="PF03466">
    <property type="entry name" value="LysR_substrate"/>
    <property type="match status" value="1"/>
</dbReference>
<evidence type="ECO:0000259" key="5">
    <source>
        <dbReference type="PROSITE" id="PS50931"/>
    </source>
</evidence>